<dbReference type="GO" id="GO:0005739">
    <property type="term" value="C:mitochondrion"/>
    <property type="evidence" value="ECO:0007669"/>
    <property type="project" value="TreeGrafter"/>
</dbReference>
<dbReference type="GO" id="GO:0008720">
    <property type="term" value="F:D-lactate dehydrogenase (NAD+) activity"/>
    <property type="evidence" value="ECO:0007669"/>
    <property type="project" value="TreeGrafter"/>
</dbReference>
<dbReference type="PANTHER" id="PTHR11748">
    <property type="entry name" value="D-LACTATE DEHYDROGENASE"/>
    <property type="match status" value="1"/>
</dbReference>
<comment type="similarity">
    <text evidence="1">Belongs to the FAD-binding oxidoreductase/transferase type 4 family.</text>
</comment>
<organism evidence="4 5">
    <name type="scientific">Gymnopus androsaceus JB14</name>
    <dbReference type="NCBI Taxonomy" id="1447944"/>
    <lineage>
        <taxon>Eukaryota</taxon>
        <taxon>Fungi</taxon>
        <taxon>Dikarya</taxon>
        <taxon>Basidiomycota</taxon>
        <taxon>Agaricomycotina</taxon>
        <taxon>Agaricomycetes</taxon>
        <taxon>Agaricomycetidae</taxon>
        <taxon>Agaricales</taxon>
        <taxon>Marasmiineae</taxon>
        <taxon>Omphalotaceae</taxon>
        <taxon>Gymnopus</taxon>
    </lineage>
</organism>
<dbReference type="OrthoDB" id="7786253at2759"/>
<dbReference type="EMBL" id="ML769524">
    <property type="protein sequence ID" value="KAE9395835.1"/>
    <property type="molecule type" value="Genomic_DNA"/>
</dbReference>
<dbReference type="Proteomes" id="UP000799118">
    <property type="component" value="Unassembled WGS sequence"/>
</dbReference>
<evidence type="ECO:0008006" key="6">
    <source>
        <dbReference type="Google" id="ProtNLM"/>
    </source>
</evidence>
<dbReference type="InterPro" id="IPR016169">
    <property type="entry name" value="FAD-bd_PCMH_sub2"/>
</dbReference>
<dbReference type="GO" id="GO:1903457">
    <property type="term" value="P:lactate catabolic process"/>
    <property type="evidence" value="ECO:0007669"/>
    <property type="project" value="TreeGrafter"/>
</dbReference>
<dbReference type="SUPFAM" id="SSF55103">
    <property type="entry name" value="FAD-linked oxidases, C-terminal domain"/>
    <property type="match status" value="1"/>
</dbReference>
<name>A0A6A4HFN9_9AGAR</name>
<dbReference type="InterPro" id="IPR016164">
    <property type="entry name" value="FAD-linked_Oxase-like_C"/>
</dbReference>
<accession>A0A6A4HFN9</accession>
<evidence type="ECO:0000256" key="2">
    <source>
        <dbReference type="ARBA" id="ARBA00022630"/>
    </source>
</evidence>
<keyword evidence="2" id="KW-0285">Flavoprotein</keyword>
<gene>
    <name evidence="4" type="ORF">BT96DRAFT_942144</name>
</gene>
<evidence type="ECO:0000256" key="3">
    <source>
        <dbReference type="ARBA" id="ARBA00022827"/>
    </source>
</evidence>
<reference evidence="4" key="1">
    <citation type="journal article" date="2019" name="Environ. Microbiol.">
        <title>Fungal ecological strategies reflected in gene transcription - a case study of two litter decomposers.</title>
        <authorList>
            <person name="Barbi F."/>
            <person name="Kohler A."/>
            <person name="Barry K."/>
            <person name="Baskaran P."/>
            <person name="Daum C."/>
            <person name="Fauchery L."/>
            <person name="Ihrmark K."/>
            <person name="Kuo A."/>
            <person name="LaButti K."/>
            <person name="Lipzen A."/>
            <person name="Morin E."/>
            <person name="Grigoriev I.V."/>
            <person name="Henrissat B."/>
            <person name="Lindahl B."/>
            <person name="Martin F."/>
        </authorList>
    </citation>
    <scope>NUCLEOTIDE SEQUENCE</scope>
    <source>
        <strain evidence="4">JB14</strain>
    </source>
</reference>
<evidence type="ECO:0000256" key="1">
    <source>
        <dbReference type="ARBA" id="ARBA00008000"/>
    </source>
</evidence>
<evidence type="ECO:0000313" key="4">
    <source>
        <dbReference type="EMBL" id="KAE9395835.1"/>
    </source>
</evidence>
<sequence>MQGLDEFFLLDFVLIRDATPYGTPKADGSQALTWIDTTKLFIGTEGTLGIVTEATFRLTPRLPTKVAMAQFRNVEQAVTAVQDILNSPYIYLTIALFTIRVLQ</sequence>
<protein>
    <recommendedName>
        <fullName evidence="6">FAD-binding PCMH-type domain-containing protein</fullName>
    </recommendedName>
</protein>
<keyword evidence="3" id="KW-0274">FAD</keyword>
<keyword evidence="5" id="KW-1185">Reference proteome</keyword>
<dbReference type="AlphaFoldDB" id="A0A6A4HFN9"/>
<evidence type="ECO:0000313" key="5">
    <source>
        <dbReference type="Proteomes" id="UP000799118"/>
    </source>
</evidence>
<proteinExistence type="inferred from homology"/>
<dbReference type="GO" id="GO:0050660">
    <property type="term" value="F:flavin adenine dinucleotide binding"/>
    <property type="evidence" value="ECO:0007669"/>
    <property type="project" value="InterPro"/>
</dbReference>
<dbReference type="Gene3D" id="3.30.465.10">
    <property type="match status" value="1"/>
</dbReference>
<dbReference type="GO" id="GO:0004458">
    <property type="term" value="F:D-lactate dehydrogenase (cytochrome) activity"/>
    <property type="evidence" value="ECO:0007669"/>
    <property type="project" value="TreeGrafter"/>
</dbReference>
<dbReference type="PANTHER" id="PTHR11748:SF111">
    <property type="entry name" value="D-LACTATE DEHYDROGENASE, MITOCHONDRIAL-RELATED"/>
    <property type="match status" value="1"/>
</dbReference>